<dbReference type="SUPFAM" id="SSF57196">
    <property type="entry name" value="EGF/Laminin"/>
    <property type="match status" value="1"/>
</dbReference>
<sequence length="292" mass="33408">MSVKLKIILSFFSCFLSHSLSEETSGVYFTKFENHQLEGNVIEKVKSTDVLDCCLRCKRLTECSSINFAYKPENGFHGCVLMNRDVSKVTPSKVYHHFARLVDNCTDIVCENGGTCRKSTSNGVRCHCLQGFTGKRCETKYNWWLKINSNPVCFGTKNSSYGHFHIKQNGTVTTIQLKHLSGLMTCNKESLQTKRSNWGCGENVLYTILTDSQDRRILPQDEFIIYFPWLQYLLPGVNRNSTELTFKSFSTPMNVTAGQEYRIWFGQDLTNTTEKNNDGSSCVDVYMNGWFR</sequence>
<comment type="caution">
    <text evidence="7">Lacks conserved residue(s) required for the propagation of feature annotation.</text>
</comment>
<dbReference type="PROSITE" id="PS50026">
    <property type="entry name" value="EGF_3"/>
    <property type="match status" value="1"/>
</dbReference>
<dbReference type="Pfam" id="PF00008">
    <property type="entry name" value="EGF"/>
    <property type="match status" value="1"/>
</dbReference>
<dbReference type="AlphaFoldDB" id="A0A6P8IDP5"/>
<dbReference type="PROSITE" id="PS00022">
    <property type="entry name" value="EGF_1"/>
    <property type="match status" value="1"/>
</dbReference>
<evidence type="ECO:0000256" key="8">
    <source>
        <dbReference type="SAM" id="SignalP"/>
    </source>
</evidence>
<evidence type="ECO:0000256" key="5">
    <source>
        <dbReference type="ARBA" id="ARBA00023157"/>
    </source>
</evidence>
<dbReference type="Pfam" id="PF00024">
    <property type="entry name" value="PAN_1"/>
    <property type="match status" value="1"/>
</dbReference>
<dbReference type="GO" id="GO:0005886">
    <property type="term" value="C:plasma membrane"/>
    <property type="evidence" value="ECO:0007669"/>
    <property type="project" value="UniProtKB-ARBA"/>
</dbReference>
<evidence type="ECO:0000313" key="11">
    <source>
        <dbReference type="Proteomes" id="UP000515163"/>
    </source>
</evidence>
<dbReference type="GO" id="GO:0000902">
    <property type="term" value="P:cell morphogenesis"/>
    <property type="evidence" value="ECO:0007669"/>
    <property type="project" value="UniProtKB-ARBA"/>
</dbReference>
<keyword evidence="11" id="KW-1185">Reference proteome</keyword>
<dbReference type="InterPro" id="IPR003609">
    <property type="entry name" value="Pan_app"/>
</dbReference>
<protein>
    <submittedName>
        <fullName evidence="12">Uncharacterized protein LOC116299171</fullName>
    </submittedName>
</protein>
<evidence type="ECO:0000256" key="6">
    <source>
        <dbReference type="ARBA" id="ARBA00023180"/>
    </source>
</evidence>
<dbReference type="PROSITE" id="PS50948">
    <property type="entry name" value="PAN"/>
    <property type="match status" value="1"/>
</dbReference>
<name>A0A6P8IDP5_ACTTE</name>
<dbReference type="GO" id="GO:0048666">
    <property type="term" value="P:neuron development"/>
    <property type="evidence" value="ECO:0007669"/>
    <property type="project" value="UniProtKB-ARBA"/>
</dbReference>
<feature type="signal peptide" evidence="8">
    <location>
        <begin position="1"/>
        <end position="21"/>
    </location>
</feature>
<dbReference type="CDD" id="cd00054">
    <property type="entry name" value="EGF_CA"/>
    <property type="match status" value="1"/>
</dbReference>
<reference evidence="12" key="1">
    <citation type="submission" date="2025-08" db="UniProtKB">
        <authorList>
            <consortium name="RefSeq"/>
        </authorList>
    </citation>
    <scope>IDENTIFICATION</scope>
    <source>
        <tissue evidence="12">Tentacle</tissue>
    </source>
</reference>
<dbReference type="Gene3D" id="2.10.25.10">
    <property type="entry name" value="Laminin"/>
    <property type="match status" value="1"/>
</dbReference>
<dbReference type="FunFam" id="2.10.25.10:FF:000230">
    <property type="entry name" value="Delta-like protein"/>
    <property type="match status" value="1"/>
</dbReference>
<dbReference type="InterPro" id="IPR000742">
    <property type="entry name" value="EGF"/>
</dbReference>
<dbReference type="Proteomes" id="UP000515163">
    <property type="component" value="Unplaced"/>
</dbReference>
<evidence type="ECO:0000259" key="10">
    <source>
        <dbReference type="PROSITE" id="PS50948"/>
    </source>
</evidence>
<keyword evidence="5 7" id="KW-1015">Disulfide bond</keyword>
<comment type="similarity">
    <text evidence="1">Belongs to the EGF domain peptide family.</text>
</comment>
<keyword evidence="2 7" id="KW-0245">EGF-like domain</keyword>
<dbReference type="GO" id="GO:0042063">
    <property type="term" value="P:gliogenesis"/>
    <property type="evidence" value="ECO:0007669"/>
    <property type="project" value="UniProtKB-ARBA"/>
</dbReference>
<dbReference type="RefSeq" id="XP_031563665.1">
    <property type="nucleotide sequence ID" value="XM_031707805.1"/>
</dbReference>
<evidence type="ECO:0000256" key="2">
    <source>
        <dbReference type="ARBA" id="ARBA00022536"/>
    </source>
</evidence>
<keyword evidence="3 8" id="KW-0732">Signal</keyword>
<accession>A0A6P8IDP5</accession>
<keyword evidence="6" id="KW-0325">Glycoprotein</keyword>
<evidence type="ECO:0000256" key="4">
    <source>
        <dbReference type="ARBA" id="ARBA00022737"/>
    </source>
</evidence>
<dbReference type="SMART" id="SM00181">
    <property type="entry name" value="EGF"/>
    <property type="match status" value="1"/>
</dbReference>
<feature type="domain" description="EGF-like" evidence="9">
    <location>
        <begin position="101"/>
        <end position="138"/>
    </location>
</feature>
<proteinExistence type="inferred from homology"/>
<feature type="domain" description="Apple" evidence="10">
    <location>
        <begin position="14"/>
        <end position="102"/>
    </location>
</feature>
<gene>
    <name evidence="12" type="primary">LOC116299171</name>
</gene>
<evidence type="ECO:0000259" key="9">
    <source>
        <dbReference type="PROSITE" id="PS50026"/>
    </source>
</evidence>
<dbReference type="PROSITE" id="PS01186">
    <property type="entry name" value="EGF_2"/>
    <property type="match status" value="1"/>
</dbReference>
<feature type="chain" id="PRO_5027774478" evidence="8">
    <location>
        <begin position="22"/>
        <end position="292"/>
    </location>
</feature>
<dbReference type="KEGG" id="aten:116299171"/>
<dbReference type="GeneID" id="116299171"/>
<feature type="disulfide bond" evidence="7">
    <location>
        <begin position="128"/>
        <end position="137"/>
    </location>
</feature>
<organism evidence="11 12">
    <name type="scientific">Actinia tenebrosa</name>
    <name type="common">Australian red waratah sea anemone</name>
    <dbReference type="NCBI Taxonomy" id="6105"/>
    <lineage>
        <taxon>Eukaryota</taxon>
        <taxon>Metazoa</taxon>
        <taxon>Cnidaria</taxon>
        <taxon>Anthozoa</taxon>
        <taxon>Hexacorallia</taxon>
        <taxon>Actiniaria</taxon>
        <taxon>Actiniidae</taxon>
        <taxon>Actinia</taxon>
    </lineage>
</organism>
<evidence type="ECO:0000313" key="12">
    <source>
        <dbReference type="RefSeq" id="XP_031563665.1"/>
    </source>
</evidence>
<dbReference type="OrthoDB" id="5984767at2759"/>
<evidence type="ECO:0000256" key="1">
    <source>
        <dbReference type="ARBA" id="ARBA00006373"/>
    </source>
</evidence>
<dbReference type="InParanoid" id="A0A6P8IDP5"/>
<keyword evidence="4" id="KW-0677">Repeat</keyword>
<evidence type="ECO:0000256" key="3">
    <source>
        <dbReference type="ARBA" id="ARBA00022729"/>
    </source>
</evidence>
<evidence type="ECO:0000256" key="7">
    <source>
        <dbReference type="PROSITE-ProRule" id="PRU00076"/>
    </source>
</evidence>